<feature type="region of interest" description="Disordered" evidence="1">
    <location>
        <begin position="64"/>
        <end position="140"/>
    </location>
</feature>
<dbReference type="Proteomes" id="UP000216147">
    <property type="component" value="Unassembled WGS sequence"/>
</dbReference>
<dbReference type="EMBL" id="NCEQ01000001">
    <property type="protein sequence ID" value="OYX59027.1"/>
    <property type="molecule type" value="Genomic_DNA"/>
</dbReference>
<comment type="caution">
    <text evidence="2">The sequence shown here is derived from an EMBL/GenBank/DDBJ whole genome shotgun (WGS) entry which is preliminary data.</text>
</comment>
<organism evidence="2 3">
    <name type="scientific">Brevundimonas subvibrioides</name>
    <dbReference type="NCBI Taxonomy" id="74313"/>
    <lineage>
        <taxon>Bacteria</taxon>
        <taxon>Pseudomonadati</taxon>
        <taxon>Pseudomonadota</taxon>
        <taxon>Alphaproteobacteria</taxon>
        <taxon>Caulobacterales</taxon>
        <taxon>Caulobacteraceae</taxon>
        <taxon>Brevundimonas</taxon>
    </lineage>
</organism>
<protein>
    <recommendedName>
        <fullName evidence="4">Lipoprotein</fullName>
    </recommendedName>
</protein>
<name>A0A258HR25_9CAUL</name>
<gene>
    <name evidence="2" type="ORF">B7Y86_00940</name>
</gene>
<proteinExistence type="predicted"/>
<dbReference type="PROSITE" id="PS51257">
    <property type="entry name" value="PROKAR_LIPOPROTEIN"/>
    <property type="match status" value="1"/>
</dbReference>
<accession>A0A258HR25</accession>
<evidence type="ECO:0000313" key="2">
    <source>
        <dbReference type="EMBL" id="OYX59027.1"/>
    </source>
</evidence>
<sequence>MTEDSRDRRRVSGFGGSIMQRIAISIVLAGLMAACGQQSPAAGEAGAPVAELDFIEAVPIVEDEVAPVAQPRPAAKKEEPEEDGGPAEDKAAEAAPAPTAPPSPEPAADDATSATRRANETTATPDVATAPETPSRPDQM</sequence>
<evidence type="ECO:0000256" key="1">
    <source>
        <dbReference type="SAM" id="MobiDB-lite"/>
    </source>
</evidence>
<reference evidence="2 3" key="1">
    <citation type="submission" date="2017-03" db="EMBL/GenBank/DDBJ databases">
        <title>Lifting the veil on microbial sulfur biogeochemistry in mining wastewaters.</title>
        <authorList>
            <person name="Kantor R.S."/>
            <person name="Colenbrander Nelson T."/>
            <person name="Marshall S."/>
            <person name="Bennett D."/>
            <person name="Apte S."/>
            <person name="Camacho D."/>
            <person name="Thomas B.C."/>
            <person name="Warren L.A."/>
            <person name="Banfield J.F."/>
        </authorList>
    </citation>
    <scope>NUCLEOTIDE SEQUENCE [LARGE SCALE GENOMIC DNA]</scope>
    <source>
        <strain evidence="2">32-68-21</strain>
    </source>
</reference>
<dbReference type="AlphaFoldDB" id="A0A258HR25"/>
<evidence type="ECO:0000313" key="3">
    <source>
        <dbReference type="Proteomes" id="UP000216147"/>
    </source>
</evidence>
<evidence type="ECO:0008006" key="4">
    <source>
        <dbReference type="Google" id="ProtNLM"/>
    </source>
</evidence>